<reference evidence="2" key="1">
    <citation type="submission" date="2021-01" db="EMBL/GenBank/DDBJ databases">
        <title>Whole genome shotgun sequence of Virgisporangium ochraceum NBRC 16418.</title>
        <authorList>
            <person name="Komaki H."/>
            <person name="Tamura T."/>
        </authorList>
    </citation>
    <scope>NUCLEOTIDE SEQUENCE</scope>
    <source>
        <strain evidence="2">NBRC 16418</strain>
    </source>
</reference>
<evidence type="ECO:0000313" key="3">
    <source>
        <dbReference type="Proteomes" id="UP000635606"/>
    </source>
</evidence>
<evidence type="ECO:0000313" key="2">
    <source>
        <dbReference type="EMBL" id="GIJ72756.1"/>
    </source>
</evidence>
<protein>
    <recommendedName>
        <fullName evidence="4">Prepilin peptidase</fullName>
    </recommendedName>
</protein>
<keyword evidence="3" id="KW-1185">Reference proteome</keyword>
<dbReference type="Proteomes" id="UP000635606">
    <property type="component" value="Unassembled WGS sequence"/>
</dbReference>
<evidence type="ECO:0000256" key="1">
    <source>
        <dbReference type="SAM" id="Phobius"/>
    </source>
</evidence>
<feature type="transmembrane region" description="Helical" evidence="1">
    <location>
        <begin position="77"/>
        <end position="94"/>
    </location>
</feature>
<name>A0A8J4A4U5_9ACTN</name>
<keyword evidence="1" id="KW-1133">Transmembrane helix</keyword>
<gene>
    <name evidence="2" type="ORF">Voc01_076730</name>
</gene>
<comment type="caution">
    <text evidence="2">The sequence shown here is derived from an EMBL/GenBank/DDBJ whole genome shotgun (WGS) entry which is preliminary data.</text>
</comment>
<sequence>MALPDLTVVLLALGLLSGPWLGGLVVAHSVAYRQPLRQHCPVCGVVTVDVTRGGVLAAAPPDARCRQCRSPTGPAPGLLEVVAAAVLCLLAVATPSVWVLAAWSWTALLGIALAFIDVAVLRLPDVLTIAAGLGSLGLPGVAAVATDSPRTAAPAT</sequence>
<proteinExistence type="predicted"/>
<organism evidence="2 3">
    <name type="scientific">Virgisporangium ochraceum</name>
    <dbReference type="NCBI Taxonomy" id="65505"/>
    <lineage>
        <taxon>Bacteria</taxon>
        <taxon>Bacillati</taxon>
        <taxon>Actinomycetota</taxon>
        <taxon>Actinomycetes</taxon>
        <taxon>Micromonosporales</taxon>
        <taxon>Micromonosporaceae</taxon>
        <taxon>Virgisporangium</taxon>
    </lineage>
</organism>
<feature type="transmembrane region" description="Helical" evidence="1">
    <location>
        <begin position="6"/>
        <end position="27"/>
    </location>
</feature>
<accession>A0A8J4A4U5</accession>
<keyword evidence="1" id="KW-0812">Transmembrane</keyword>
<dbReference type="RefSeq" id="WP_203932605.1">
    <property type="nucleotide sequence ID" value="NZ_BOPH01000105.1"/>
</dbReference>
<dbReference type="EMBL" id="BOPH01000105">
    <property type="protein sequence ID" value="GIJ72756.1"/>
    <property type="molecule type" value="Genomic_DNA"/>
</dbReference>
<evidence type="ECO:0008006" key="4">
    <source>
        <dbReference type="Google" id="ProtNLM"/>
    </source>
</evidence>
<feature type="transmembrane region" description="Helical" evidence="1">
    <location>
        <begin position="100"/>
        <end position="121"/>
    </location>
</feature>
<dbReference type="AlphaFoldDB" id="A0A8J4A4U5"/>
<keyword evidence="1" id="KW-0472">Membrane</keyword>